<evidence type="ECO:0008006" key="15">
    <source>
        <dbReference type="Google" id="ProtNLM"/>
    </source>
</evidence>
<dbReference type="InterPro" id="IPR011989">
    <property type="entry name" value="ARM-like"/>
</dbReference>
<dbReference type="PANTHER" id="PTHR11134">
    <property type="entry name" value="ADAPTOR COMPLEX SUBUNIT BETA FAMILY MEMBER"/>
    <property type="match status" value="1"/>
</dbReference>
<keyword evidence="6" id="KW-0496">Mitochondrion</keyword>
<evidence type="ECO:0000256" key="3">
    <source>
        <dbReference type="ARBA" id="ARBA00006613"/>
    </source>
</evidence>
<organism evidence="13 14">
    <name type="scientific">Pichia inconspicua</name>
    <dbReference type="NCBI Taxonomy" id="52247"/>
    <lineage>
        <taxon>Eukaryota</taxon>
        <taxon>Fungi</taxon>
        <taxon>Dikarya</taxon>
        <taxon>Ascomycota</taxon>
        <taxon>Saccharomycotina</taxon>
        <taxon>Pichiomycetes</taxon>
        <taxon>Pichiales</taxon>
        <taxon>Pichiaceae</taxon>
        <taxon>Pichia</taxon>
    </lineage>
</organism>
<evidence type="ECO:0000256" key="2">
    <source>
        <dbReference type="ARBA" id="ARBA00004637"/>
    </source>
</evidence>
<evidence type="ECO:0000256" key="1">
    <source>
        <dbReference type="ARBA" id="ARBA00004308"/>
    </source>
</evidence>
<keyword evidence="10" id="KW-1015">Disulfide bond</keyword>
<comment type="similarity">
    <text evidence="4">Belongs to the small Tim family.</text>
</comment>
<evidence type="ECO:0000256" key="6">
    <source>
        <dbReference type="ARBA" id="ARBA00022792"/>
    </source>
</evidence>
<accession>A0A4T0WV99</accession>
<feature type="domain" description="Clathrin/coatomer adaptor adaptin-like N-terminal" evidence="11">
    <location>
        <begin position="52"/>
        <end position="273"/>
    </location>
</feature>
<feature type="domain" description="Tim10-like" evidence="12">
    <location>
        <begin position="715"/>
        <end position="767"/>
    </location>
</feature>
<dbReference type="Gene3D" id="1.25.10.10">
    <property type="entry name" value="Leucine-rich Repeat Variant"/>
    <property type="match status" value="2"/>
</dbReference>
<dbReference type="GO" id="GO:0005743">
    <property type="term" value="C:mitochondrial inner membrane"/>
    <property type="evidence" value="ECO:0007669"/>
    <property type="project" value="UniProtKB-SubCell"/>
</dbReference>
<gene>
    <name evidence="13" type="ORF">CANINC_004792</name>
</gene>
<dbReference type="InterPro" id="IPR026739">
    <property type="entry name" value="AP_beta"/>
</dbReference>
<dbReference type="STRING" id="52247.A0A4T0WV99"/>
<dbReference type="Gene3D" id="1.10.287.810">
    <property type="entry name" value="Mitochondrial import inner membrane translocase subunit tim13 like domains"/>
    <property type="match status" value="1"/>
</dbReference>
<evidence type="ECO:0000256" key="4">
    <source>
        <dbReference type="ARBA" id="ARBA00006720"/>
    </source>
</evidence>
<dbReference type="GO" id="GO:0012505">
    <property type="term" value="C:endomembrane system"/>
    <property type="evidence" value="ECO:0007669"/>
    <property type="project" value="UniProtKB-SubCell"/>
</dbReference>
<dbReference type="Pfam" id="PF02953">
    <property type="entry name" value="zf-Tim10_DDP"/>
    <property type="match status" value="1"/>
</dbReference>
<dbReference type="EMBL" id="SELW01000665">
    <property type="protein sequence ID" value="TID14146.1"/>
    <property type="molecule type" value="Genomic_DNA"/>
</dbReference>
<dbReference type="InterPro" id="IPR002553">
    <property type="entry name" value="Clathrin/coatomer_adapt-like_N"/>
</dbReference>
<comment type="caution">
    <text evidence="13">The sequence shown here is derived from an EMBL/GenBank/DDBJ whole genome shotgun (WGS) entry which is preliminary data.</text>
</comment>
<dbReference type="GO" id="GO:0030117">
    <property type="term" value="C:membrane coat"/>
    <property type="evidence" value="ECO:0007669"/>
    <property type="project" value="InterPro"/>
</dbReference>
<dbReference type="InterPro" id="IPR004217">
    <property type="entry name" value="Tim10-like"/>
</dbReference>
<reference evidence="13 14" key="1">
    <citation type="journal article" date="2019" name="Front. Genet.">
        <title>Whole-Genome Sequencing of the Opportunistic Yeast Pathogen Candida inconspicua Uncovers Its Hybrid Origin.</title>
        <authorList>
            <person name="Mixao V."/>
            <person name="Hansen A.P."/>
            <person name="Saus E."/>
            <person name="Boekhout T."/>
            <person name="Lass-Florl C."/>
            <person name="Gabaldon T."/>
        </authorList>
    </citation>
    <scope>NUCLEOTIDE SEQUENCE [LARGE SCALE GENOMIC DNA]</scope>
    <source>
        <strain evidence="13 14">CBS 180</strain>
    </source>
</reference>
<keyword evidence="9" id="KW-0472">Membrane</keyword>
<dbReference type="SUPFAM" id="SSF144122">
    <property type="entry name" value="Tim10-like"/>
    <property type="match status" value="1"/>
</dbReference>
<dbReference type="InterPro" id="IPR016024">
    <property type="entry name" value="ARM-type_fold"/>
</dbReference>
<dbReference type="Proteomes" id="UP000307173">
    <property type="component" value="Unassembled WGS sequence"/>
</dbReference>
<comment type="subcellular location">
    <subcellularLocation>
        <location evidence="1">Endomembrane system</location>
    </subcellularLocation>
    <subcellularLocation>
        <location evidence="2">Mitochondrion inner membrane</location>
        <topology evidence="2">Peripheral membrane protein</topology>
    </subcellularLocation>
</comment>
<evidence type="ECO:0000256" key="10">
    <source>
        <dbReference type="ARBA" id="ARBA00023157"/>
    </source>
</evidence>
<evidence type="ECO:0000313" key="14">
    <source>
        <dbReference type="Proteomes" id="UP000307173"/>
    </source>
</evidence>
<dbReference type="GO" id="GO:0006886">
    <property type="term" value="P:intracellular protein transport"/>
    <property type="evidence" value="ECO:0007669"/>
    <property type="project" value="InterPro"/>
</dbReference>
<dbReference type="GO" id="GO:0016192">
    <property type="term" value="P:vesicle-mediated transport"/>
    <property type="evidence" value="ECO:0007669"/>
    <property type="project" value="InterPro"/>
</dbReference>
<comment type="similarity">
    <text evidence="3">Belongs to the adaptor complexes large subunit family.</text>
</comment>
<evidence type="ECO:0000256" key="7">
    <source>
        <dbReference type="ARBA" id="ARBA00022927"/>
    </source>
</evidence>
<evidence type="ECO:0000256" key="9">
    <source>
        <dbReference type="ARBA" id="ARBA00023136"/>
    </source>
</evidence>
<evidence type="ECO:0000313" key="13">
    <source>
        <dbReference type="EMBL" id="TID14146.1"/>
    </source>
</evidence>
<dbReference type="OrthoDB" id="10254310at2759"/>
<evidence type="ECO:0000259" key="11">
    <source>
        <dbReference type="Pfam" id="PF01602"/>
    </source>
</evidence>
<keyword evidence="7" id="KW-0653">Protein transport</keyword>
<keyword evidence="8" id="KW-0811">Translocation</keyword>
<proteinExistence type="inferred from homology"/>
<protein>
    <recommendedName>
        <fullName evidence="15">Clathrin/coatomer adaptor adaptin-like N-terminal domain-containing protein</fullName>
    </recommendedName>
</protein>
<dbReference type="InterPro" id="IPR035427">
    <property type="entry name" value="Tim10-like_dom_sf"/>
</dbReference>
<dbReference type="Pfam" id="PF01602">
    <property type="entry name" value="Adaptin_N"/>
    <property type="match status" value="1"/>
</dbReference>
<keyword evidence="14" id="KW-1185">Reference proteome</keyword>
<dbReference type="SUPFAM" id="SSF48371">
    <property type="entry name" value="ARM repeat"/>
    <property type="match status" value="1"/>
</dbReference>
<evidence type="ECO:0000256" key="5">
    <source>
        <dbReference type="ARBA" id="ARBA00022448"/>
    </source>
</evidence>
<keyword evidence="5" id="KW-0813">Transport</keyword>
<name>A0A4T0WV99_9ASCO</name>
<sequence>MNDLQISRNLGAMFESAARHFTENGKSSVTLPPSVATFINTNYYHSKTVFTVQEMVKVLETSNEGEIYTVLKYIISTMFCGNEEELSKNGIMSVLYPHIMKKVTSNNIKIKRLVYAIIEAKSMEYQDETLLSINAIQKSLNDSNAIIRSLAIRCLSGIEIPAILPIVLLSLRKSVVDSSPLVRSASCIAILKCYKLDKRKDEEIRYQLSEYLELLLSDDDSKVLGTALTVYREVLYGNFDILHNKIEHILSHLDELEPTAFVDAVEVLRNYVELFISTNDASDDDDDDADAKYAARFVAQLERRVEFEYDIAAVVSAVHVIAELGAIGAHRDTRRVVSEATTFVPSLCDEPSVFVAKCRVYFALKWEWRVVAALLDVRSLDPVCMRALLEGVTAAVTRSGDSESRAALLETYTRRMGVGAGAGAGIIDAECVSGVRALVQENVSGHAGLLARLSKRVSESSGGTDTARASIVWLIGEFAMTDANGENSEASILRAALPDIVRSFVSRFKDEGPHTRLAILVCTTKILVMAISLAKNEACDANTILRSPLFKIYCYVQALASRDINVDIRDVSRALSSITPYVPYTGGESWSIEAALDTDSELRARCIEKCTNIDLALLLLQIEKRVGSVEKEDENDDTLSEAVRQFWNTIHNSPDEAYKEYYNELRNSGFVKKDYAVHGSRKENENFNGERNLARFAVSSPSASSSPVVEQIKTEIQQEIATAYAQALVNSITENCFEKCDGRGDNCITDCTTKFMRAWNSISRAYSARNAAKKREHVRPFVRAHVRPPPKVSQPKVQVQASPVEVPKWYQYINKKDFKVSDSMTEFLKRILSYSSFESIETMSYNRWTLLQREVVRYDNIVGPGGEGGIDVPSSIKDLIITARESNDSTSLVRVYDTFVHLLQRAASENEIGEHVDVDVDVNLNTAMDEFSTILTSGDVNDIFLSTLLRMKAEEIEQIWKSLDTTDIPAQLVHLIVSRSNFFSSSFITDIARIIGSSEEGARTTEEVELIISAVINNDKSTKLIEEIIESVPISLRTYERVLLENGPIKSIELFANEGYSLTNFASRSLMNRFANEGDIEKIIKLLEYHSIEHERPWFAEDWECAMRSLVKVGYREGAIDLLKTLIIIREGWYEQHNEEDEKIQDLSYILQDAELVSGIVFTSGKLIETLPSWNNGHLPLLITSKNKNEFEEIISIIGKPISSEDVKVRLLIGDKFGIEFNELQEKLAEAFNNLSLEEIDKLVLDRELLGVVVRIVEKCGKIESVEKEWGELLMLSESSDDTWQKMLNRAVHEATTDIDIVDTSSSGSCNNLEGARSRFRASKEVSGPLKALLAVARLSPRNRPQSPAIAREPWPQMAPIAPTWPQVAERPCDSSRIFPAAELWR</sequence>
<keyword evidence="6" id="KW-0999">Mitochondrion inner membrane</keyword>
<evidence type="ECO:0000259" key="12">
    <source>
        <dbReference type="Pfam" id="PF02953"/>
    </source>
</evidence>
<evidence type="ECO:0000256" key="8">
    <source>
        <dbReference type="ARBA" id="ARBA00023010"/>
    </source>
</evidence>